<comment type="caution">
    <text evidence="9">The sequence shown here is derived from an EMBL/GenBank/DDBJ whole genome shotgun (WGS) entry which is preliminary data.</text>
</comment>
<dbReference type="InterPro" id="IPR036259">
    <property type="entry name" value="MFS_trans_sf"/>
</dbReference>
<keyword evidence="3" id="KW-1003">Cell membrane</keyword>
<accession>A0ABP8EHD1</accession>
<keyword evidence="2" id="KW-0813">Transport</keyword>
<dbReference type="SUPFAM" id="SSF103473">
    <property type="entry name" value="MFS general substrate transporter"/>
    <property type="match status" value="1"/>
</dbReference>
<reference evidence="10" key="1">
    <citation type="journal article" date="2019" name="Int. J. Syst. Evol. Microbiol.">
        <title>The Global Catalogue of Microorganisms (GCM) 10K type strain sequencing project: providing services to taxonomists for standard genome sequencing and annotation.</title>
        <authorList>
            <consortium name="The Broad Institute Genomics Platform"/>
            <consortium name="The Broad Institute Genome Sequencing Center for Infectious Disease"/>
            <person name="Wu L."/>
            <person name="Ma J."/>
        </authorList>
    </citation>
    <scope>NUCLEOTIDE SEQUENCE [LARGE SCALE GENOMIC DNA]</scope>
    <source>
        <strain evidence="10">JCM 17458</strain>
    </source>
</reference>
<dbReference type="PANTHER" id="PTHR43045">
    <property type="entry name" value="SHIKIMATE TRANSPORTER"/>
    <property type="match status" value="1"/>
</dbReference>
<keyword evidence="6 7" id="KW-0472">Membrane</keyword>
<dbReference type="CDD" id="cd17369">
    <property type="entry name" value="MFS_ShiA_like"/>
    <property type="match status" value="1"/>
</dbReference>
<protein>
    <submittedName>
        <fullName evidence="9">MFS transporter</fullName>
    </submittedName>
</protein>
<evidence type="ECO:0000256" key="2">
    <source>
        <dbReference type="ARBA" id="ARBA00022448"/>
    </source>
</evidence>
<feature type="domain" description="Major facilitator superfamily (MFS) profile" evidence="8">
    <location>
        <begin position="24"/>
        <end position="441"/>
    </location>
</feature>
<feature type="transmembrane region" description="Helical" evidence="7">
    <location>
        <begin position="36"/>
        <end position="55"/>
    </location>
</feature>
<comment type="subcellular location">
    <subcellularLocation>
        <location evidence="1">Cell membrane</location>
        <topology evidence="1">Multi-pass membrane protein</topology>
    </subcellularLocation>
</comment>
<evidence type="ECO:0000256" key="4">
    <source>
        <dbReference type="ARBA" id="ARBA00022692"/>
    </source>
</evidence>
<evidence type="ECO:0000313" key="10">
    <source>
        <dbReference type="Proteomes" id="UP001501586"/>
    </source>
</evidence>
<evidence type="ECO:0000256" key="3">
    <source>
        <dbReference type="ARBA" id="ARBA00022475"/>
    </source>
</evidence>
<dbReference type="InterPro" id="IPR020846">
    <property type="entry name" value="MFS_dom"/>
</dbReference>
<evidence type="ECO:0000313" key="9">
    <source>
        <dbReference type="EMBL" id="GAA4283332.1"/>
    </source>
</evidence>
<feature type="transmembrane region" description="Helical" evidence="7">
    <location>
        <begin position="61"/>
        <end position="85"/>
    </location>
</feature>
<evidence type="ECO:0000256" key="1">
    <source>
        <dbReference type="ARBA" id="ARBA00004651"/>
    </source>
</evidence>
<keyword evidence="10" id="KW-1185">Reference proteome</keyword>
<proteinExistence type="predicted"/>
<evidence type="ECO:0000256" key="7">
    <source>
        <dbReference type="SAM" id="Phobius"/>
    </source>
</evidence>
<feature type="transmembrane region" description="Helical" evidence="7">
    <location>
        <begin position="97"/>
        <end position="115"/>
    </location>
</feature>
<name>A0ABP8EHD1_9MICO</name>
<keyword evidence="4 7" id="KW-0812">Transmembrane</keyword>
<feature type="transmembrane region" description="Helical" evidence="7">
    <location>
        <begin position="346"/>
        <end position="364"/>
    </location>
</feature>
<dbReference type="Pfam" id="PF00083">
    <property type="entry name" value="Sugar_tr"/>
    <property type="match status" value="1"/>
</dbReference>
<feature type="transmembrane region" description="Helical" evidence="7">
    <location>
        <begin position="289"/>
        <end position="309"/>
    </location>
</feature>
<dbReference type="Gene3D" id="1.20.1250.20">
    <property type="entry name" value="MFS general substrate transporter like domains"/>
    <property type="match status" value="2"/>
</dbReference>
<dbReference type="InterPro" id="IPR005828">
    <property type="entry name" value="MFS_sugar_transport-like"/>
</dbReference>
<gene>
    <name evidence="9" type="ORF">GCM10022261_08630</name>
</gene>
<organism evidence="9 10">
    <name type="scientific">Brevibacterium daeguense</name>
    <dbReference type="NCBI Taxonomy" id="909936"/>
    <lineage>
        <taxon>Bacteria</taxon>
        <taxon>Bacillati</taxon>
        <taxon>Actinomycetota</taxon>
        <taxon>Actinomycetes</taxon>
        <taxon>Micrococcales</taxon>
        <taxon>Brevibacteriaceae</taxon>
        <taxon>Brevibacterium</taxon>
    </lineage>
</organism>
<evidence type="ECO:0000256" key="5">
    <source>
        <dbReference type="ARBA" id="ARBA00022989"/>
    </source>
</evidence>
<feature type="transmembrane region" description="Helical" evidence="7">
    <location>
        <begin position="255"/>
        <end position="277"/>
    </location>
</feature>
<feature type="transmembrane region" description="Helical" evidence="7">
    <location>
        <begin position="321"/>
        <end position="340"/>
    </location>
</feature>
<feature type="transmembrane region" description="Helical" evidence="7">
    <location>
        <begin position="385"/>
        <end position="405"/>
    </location>
</feature>
<sequence>MASQPSRSAASPAPTTDPKELRRVAVSSLLGTSMEWYDYFLYGLFAALIFNELFFPSLPGAAGTVLALLTFAIGFVARPLGGLIFGHLGDRFGRKATLIATLTIIGMATGLIGLLPTYDQIGVAAPILLATLRFIQGLSLGGEWGGAILMVVEHAPPEKRAIYGAMPQLGSPIGTVMSSGIVALVTLLPEEALMSWGWRVPFLLSFVMLAIAMYLRLKVEESPVFQQLQSEQKAGEDKRAKVPIAELLRTSLPQIVLVIITSLFASGGFFLMTTYAVNYGTAVLEMAPWLVLTATLVGAVAEGIAIIISGRLADRFTPAQVVTGGGIVALLMTIPIVFLLGSGSAVLAALAIVLGIGVLGLPYGPLGTLLSQLFDHSHRYSGVAVSYNIAGLIGGFVPSLALLLQTRLGDTVWVIGLMFAIIVGMTAIGGALSGKAVRRRQALAAGAAD</sequence>
<dbReference type="RefSeq" id="WP_236865488.1">
    <property type="nucleotide sequence ID" value="NZ_BAABAZ010000004.1"/>
</dbReference>
<dbReference type="PROSITE" id="PS50850">
    <property type="entry name" value="MFS"/>
    <property type="match status" value="1"/>
</dbReference>
<dbReference type="PANTHER" id="PTHR43045:SF1">
    <property type="entry name" value="SHIKIMATE TRANSPORTER"/>
    <property type="match status" value="1"/>
</dbReference>
<dbReference type="Proteomes" id="UP001501586">
    <property type="component" value="Unassembled WGS sequence"/>
</dbReference>
<feature type="transmembrane region" description="Helical" evidence="7">
    <location>
        <begin position="411"/>
        <end position="432"/>
    </location>
</feature>
<evidence type="ECO:0000259" key="8">
    <source>
        <dbReference type="PROSITE" id="PS50850"/>
    </source>
</evidence>
<keyword evidence="5 7" id="KW-1133">Transmembrane helix</keyword>
<dbReference type="EMBL" id="BAABAZ010000004">
    <property type="protein sequence ID" value="GAA4283332.1"/>
    <property type="molecule type" value="Genomic_DNA"/>
</dbReference>
<feature type="transmembrane region" description="Helical" evidence="7">
    <location>
        <begin position="200"/>
        <end position="217"/>
    </location>
</feature>
<evidence type="ECO:0000256" key="6">
    <source>
        <dbReference type="ARBA" id="ARBA00023136"/>
    </source>
</evidence>